<dbReference type="Proteomes" id="UP000887580">
    <property type="component" value="Unplaced"/>
</dbReference>
<dbReference type="WBParaSite" id="PS1159_v2.g11371.t1">
    <property type="protein sequence ID" value="PS1159_v2.g11371.t1"/>
    <property type="gene ID" value="PS1159_v2.g11371"/>
</dbReference>
<protein>
    <submittedName>
        <fullName evidence="2">Uncharacterized protein</fullName>
    </submittedName>
</protein>
<accession>A0AC35EWD9</accession>
<organism evidence="1 2">
    <name type="scientific">Panagrolaimus sp. PS1159</name>
    <dbReference type="NCBI Taxonomy" id="55785"/>
    <lineage>
        <taxon>Eukaryota</taxon>
        <taxon>Metazoa</taxon>
        <taxon>Ecdysozoa</taxon>
        <taxon>Nematoda</taxon>
        <taxon>Chromadorea</taxon>
        <taxon>Rhabditida</taxon>
        <taxon>Tylenchina</taxon>
        <taxon>Panagrolaimomorpha</taxon>
        <taxon>Panagrolaimoidea</taxon>
        <taxon>Panagrolaimidae</taxon>
        <taxon>Panagrolaimus</taxon>
    </lineage>
</organism>
<proteinExistence type="predicted"/>
<sequence>MSRGDSKERSLERDFTRFPGYGDRVGSGVEFAPTFWTGGELVTDPGLVNKSLKPRRMYYSPIGDGVVAADGIEMKRGPRDLTPRVEVIHQRIVEKGAPGRDGVRIVEKQWTSGGDGGSAAAGSRAGSDFGGGGDAGRDSRASGAAPSPFGGLADPLGLGSTGLGSPHGPGTSGYGTGSSPRPTSNDLYRSSPKPAQPSKFDT</sequence>
<evidence type="ECO:0000313" key="1">
    <source>
        <dbReference type="Proteomes" id="UP000887580"/>
    </source>
</evidence>
<reference evidence="2" key="1">
    <citation type="submission" date="2022-11" db="UniProtKB">
        <authorList>
            <consortium name="WormBaseParasite"/>
        </authorList>
    </citation>
    <scope>IDENTIFICATION</scope>
</reference>
<name>A0AC35EWD9_9BILA</name>
<evidence type="ECO:0000313" key="2">
    <source>
        <dbReference type="WBParaSite" id="PS1159_v2.g11371.t1"/>
    </source>
</evidence>